<dbReference type="Pfam" id="PF00400">
    <property type="entry name" value="WD40"/>
    <property type="match status" value="5"/>
</dbReference>
<comment type="similarity">
    <text evidence="1">Belongs to the WD repeat PWP2 family.</text>
</comment>
<dbReference type="SUPFAM" id="SSF50978">
    <property type="entry name" value="WD40 repeat-like"/>
    <property type="match status" value="3"/>
</dbReference>
<dbReference type="FunFam" id="2.130.10.10:FF:000219">
    <property type="entry name" value="Periodic tryptophan protein 2"/>
    <property type="match status" value="1"/>
</dbReference>
<reference evidence="6" key="1">
    <citation type="submission" date="2021-03" db="EMBL/GenBank/DDBJ databases">
        <title>Comparative genomics and phylogenomic investigation of the class Geoglossomycetes provide insights into ecological specialization and systematics.</title>
        <authorList>
            <person name="Melie T."/>
            <person name="Pirro S."/>
            <person name="Miller A.N."/>
            <person name="Quandt A."/>
        </authorList>
    </citation>
    <scope>NUCLEOTIDE SEQUENCE</scope>
    <source>
        <strain evidence="6">GBOQ0MN5Z8</strain>
    </source>
</reference>
<dbReference type="Proteomes" id="UP000698800">
    <property type="component" value="Unassembled WGS sequence"/>
</dbReference>
<dbReference type="InterPro" id="IPR019775">
    <property type="entry name" value="WD40_repeat_CS"/>
</dbReference>
<evidence type="ECO:0000313" key="7">
    <source>
        <dbReference type="Proteomes" id="UP000698800"/>
    </source>
</evidence>
<dbReference type="OrthoDB" id="3142434at2759"/>
<feature type="domain" description="Small-subunit processome Utp12" evidence="5">
    <location>
        <begin position="772"/>
        <end position="876"/>
    </location>
</feature>
<feature type="repeat" description="WD" evidence="4">
    <location>
        <begin position="410"/>
        <end position="451"/>
    </location>
</feature>
<dbReference type="InterPro" id="IPR001680">
    <property type="entry name" value="WD40_rpt"/>
</dbReference>
<dbReference type="GO" id="GO:0032040">
    <property type="term" value="C:small-subunit processome"/>
    <property type="evidence" value="ECO:0007669"/>
    <property type="project" value="TreeGrafter"/>
</dbReference>
<sequence length="923" mass="102409">MPTDHRKSNPKVCNDIDHDIDAQVVLAMKAEFKFSNLLGTVYCRGNLLFTPDGTCLLSPVGNRVSVFDLVNNKSYTLPFAHRKNISRLALSPQGNLLLSISEDGRAILSNFPRRITLHHFTFKSSVSALTFSPSGHRFAVGLGRQIEVWHTPSTPGSNSSGELEFAPFVKHREYSGHYDAVRHIEWSGDSRFFLSSAKDLTARIWSLDPEEGFIPTTLAGHREGVQGAWFSRNQETIYTVSRDGALFQWSYVRRPGALDKRDTINHEEEDADMQWRIAQRHYFMQDGAKLNCAAFHADSGLLVVGFSTGVFGLYEMPDFNLIHTLSISQSDIDFVAINKAGEWLAFGASKLGQLLVWEWQSESYILKQQGHFDSLNSLAYSPDGQRIVTTADDGKVKVWDVTSGFCVVTFTEHSSGVTACEFVNRGNVLFTASLDGSVRAWDLIRYRNFKTFTAPSRLSFSSLAVDPSGEVVCAGSLDSFDIYIWSVQTGQFLDRLSGHEGPVSSLSFAPSGGIVVSGSWDRTVRIWSIFGRTQTSEPVQLQADVLSIAFRPDSKQVSVSTLDGQLTFWSVEDAEQVGGVDGRRDISGGRKLTDRRIAANEARTKSFATVTYSADGSCVLAGGTSKYICLYDVQSGAIVKKFTVSTNLSVDGTQEFLNSKNMTEAGPVGLLDEQGEESELEDRIDRTLPGASRGDLSVRKVRPEVRVSAVAFSPTSRAFCAASTEGLLIYSLDESLQFDPFDLNIDITPANTLSTLRTRNFLKALVMAFRLNEQYLIRQVYEGIPVLDIPLVVRDLPVVYLGSLVRFVASSVDETPHLEFNLLWVQQLLLQHGRYIRDNMRAFASELRMVEKCVSRIKQDLAKLADENIYTLDYLLWQSTAGQQNGCSGILSQDRLVSVEKAVDVDSDAMEDEEEWIGLGDDD</sequence>
<dbReference type="SMART" id="SM00320">
    <property type="entry name" value="WD40"/>
    <property type="match status" value="13"/>
</dbReference>
<dbReference type="PRINTS" id="PR00320">
    <property type="entry name" value="GPROTEINBRPT"/>
</dbReference>
<dbReference type="GO" id="GO:0034388">
    <property type="term" value="C:Pwp2p-containing subcomplex of 90S preribosome"/>
    <property type="evidence" value="ECO:0007669"/>
    <property type="project" value="TreeGrafter"/>
</dbReference>
<name>A0A9P8HXL9_9PEZI</name>
<evidence type="ECO:0000256" key="4">
    <source>
        <dbReference type="PROSITE-ProRule" id="PRU00221"/>
    </source>
</evidence>
<protein>
    <recommendedName>
        <fullName evidence="5">Small-subunit processome Utp12 domain-containing protein</fullName>
    </recommendedName>
</protein>
<dbReference type="InterPro" id="IPR015943">
    <property type="entry name" value="WD40/YVTN_repeat-like_dom_sf"/>
</dbReference>
<dbReference type="InterPro" id="IPR007148">
    <property type="entry name" value="SSU_processome_Utp12"/>
</dbReference>
<dbReference type="AlphaFoldDB" id="A0A9P8HXL9"/>
<dbReference type="CDD" id="cd00200">
    <property type="entry name" value="WD40"/>
    <property type="match status" value="2"/>
</dbReference>
<dbReference type="GO" id="GO:0000462">
    <property type="term" value="P:maturation of SSU-rRNA from tricistronic rRNA transcript (SSU-rRNA, 5.8S rRNA, LSU-rRNA)"/>
    <property type="evidence" value="ECO:0007669"/>
    <property type="project" value="TreeGrafter"/>
</dbReference>
<proteinExistence type="inferred from homology"/>
<feature type="repeat" description="WD" evidence="4">
    <location>
        <begin position="496"/>
        <end position="529"/>
    </location>
</feature>
<feature type="repeat" description="WD" evidence="4">
    <location>
        <begin position="368"/>
        <end position="409"/>
    </location>
</feature>
<feature type="repeat" description="WD" evidence="4">
    <location>
        <begin position="218"/>
        <end position="250"/>
    </location>
</feature>
<dbReference type="PROSITE" id="PS50294">
    <property type="entry name" value="WD_REPEATS_REGION"/>
    <property type="match status" value="4"/>
</dbReference>
<dbReference type="EMBL" id="JAGHQL010000069">
    <property type="protein sequence ID" value="KAH0541767.1"/>
    <property type="molecule type" value="Genomic_DNA"/>
</dbReference>
<dbReference type="PANTHER" id="PTHR19858">
    <property type="entry name" value="WD40 REPEAT PROTEIN"/>
    <property type="match status" value="1"/>
</dbReference>
<dbReference type="FunFam" id="2.130.10.10:FF:000470">
    <property type="entry name" value="Periodic tryptophan protein 2 homolog"/>
    <property type="match status" value="1"/>
</dbReference>
<dbReference type="InterPro" id="IPR036322">
    <property type="entry name" value="WD40_repeat_dom_sf"/>
</dbReference>
<keyword evidence="7" id="KW-1185">Reference proteome</keyword>
<evidence type="ECO:0000256" key="3">
    <source>
        <dbReference type="ARBA" id="ARBA00022737"/>
    </source>
</evidence>
<organism evidence="6 7">
    <name type="scientific">Glutinoglossum americanum</name>
    <dbReference type="NCBI Taxonomy" id="1670608"/>
    <lineage>
        <taxon>Eukaryota</taxon>
        <taxon>Fungi</taxon>
        <taxon>Dikarya</taxon>
        <taxon>Ascomycota</taxon>
        <taxon>Pezizomycotina</taxon>
        <taxon>Geoglossomycetes</taxon>
        <taxon>Geoglossales</taxon>
        <taxon>Geoglossaceae</taxon>
        <taxon>Glutinoglossum</taxon>
    </lineage>
</organism>
<dbReference type="Pfam" id="PF04003">
    <property type="entry name" value="Utp12"/>
    <property type="match status" value="1"/>
</dbReference>
<evidence type="ECO:0000259" key="5">
    <source>
        <dbReference type="Pfam" id="PF04003"/>
    </source>
</evidence>
<dbReference type="InterPro" id="IPR027145">
    <property type="entry name" value="PWP2"/>
</dbReference>
<gene>
    <name evidence="6" type="ORF">FGG08_003789</name>
</gene>
<dbReference type="PROSITE" id="PS00678">
    <property type="entry name" value="WD_REPEATS_1"/>
    <property type="match status" value="2"/>
</dbReference>
<evidence type="ECO:0000256" key="1">
    <source>
        <dbReference type="ARBA" id="ARBA00010226"/>
    </source>
</evidence>
<feature type="repeat" description="WD" evidence="4">
    <location>
        <begin position="174"/>
        <end position="208"/>
    </location>
</feature>
<accession>A0A9P8HXL9</accession>
<dbReference type="Gene3D" id="2.130.10.10">
    <property type="entry name" value="YVTN repeat-like/Quinoprotein amine dehydrogenase"/>
    <property type="match status" value="5"/>
</dbReference>
<dbReference type="InterPro" id="IPR020472">
    <property type="entry name" value="WD40_PAC1"/>
</dbReference>
<keyword evidence="2 4" id="KW-0853">WD repeat</keyword>
<evidence type="ECO:0000313" key="6">
    <source>
        <dbReference type="EMBL" id="KAH0541767.1"/>
    </source>
</evidence>
<dbReference type="PROSITE" id="PS50082">
    <property type="entry name" value="WD_REPEATS_2"/>
    <property type="match status" value="5"/>
</dbReference>
<comment type="caution">
    <text evidence="6">The sequence shown here is derived from an EMBL/GenBank/DDBJ whole genome shotgun (WGS) entry which is preliminary data.</text>
</comment>
<dbReference type="GO" id="GO:0000028">
    <property type="term" value="P:ribosomal small subunit assembly"/>
    <property type="evidence" value="ECO:0007669"/>
    <property type="project" value="TreeGrafter"/>
</dbReference>
<dbReference type="PANTHER" id="PTHR19858:SF0">
    <property type="entry name" value="PERIODIC TRYPTOPHAN PROTEIN 2 HOMOLOG"/>
    <property type="match status" value="1"/>
</dbReference>
<keyword evidence="3" id="KW-0677">Repeat</keyword>
<evidence type="ECO:0000256" key="2">
    <source>
        <dbReference type="ARBA" id="ARBA00022574"/>
    </source>
</evidence>